<dbReference type="InterPro" id="IPR035903">
    <property type="entry name" value="HesB-like_dom_sf"/>
</dbReference>
<dbReference type="Gene3D" id="3.30.300.130">
    <property type="entry name" value="Fe-S cluster assembly (FSCA)"/>
    <property type="match status" value="1"/>
</dbReference>
<sequence>MSIAYAERQNPANLDHVQKCDKKDWIMRKTRVQYRQIAYKFTQVFVVSEIITITEEAQKHFGKLLGQQPEGTNIRVFVVNPGTQNAECGVSYCPPEAVEASDTEIPLEQFSAYVDELSLPFLDEAVIDFVTDKLGSQLTLKAPNAKMRKVSDDAPLLERLEYAIQTQVNPQLASHGGHISLLEITEDGIAIIQFGGGCNGCSQVDITLKDGIEKQLLEQFSGELNGIKDSTEHARGDHSYF</sequence>
<keyword evidence="3 5" id="KW-0408">Iron</keyword>
<dbReference type="STRING" id="1918946.VPAL9027_02777"/>
<reference evidence="8 9" key="1">
    <citation type="submission" date="2017-02" db="EMBL/GenBank/DDBJ databases">
        <authorList>
            <person name="Peterson S.W."/>
        </authorList>
    </citation>
    <scope>NUCLEOTIDE SEQUENCE [LARGE SCALE GENOMIC DNA]</scope>
    <source>
        <strain evidence="8 9">CECT 9027</strain>
    </source>
</reference>
<dbReference type="SUPFAM" id="SSF89360">
    <property type="entry name" value="HesB-like domain"/>
    <property type="match status" value="1"/>
</dbReference>
<organism evidence="8 9">
    <name type="scientific">Vibrio palustris</name>
    <dbReference type="NCBI Taxonomy" id="1918946"/>
    <lineage>
        <taxon>Bacteria</taxon>
        <taxon>Pseudomonadati</taxon>
        <taxon>Pseudomonadota</taxon>
        <taxon>Gammaproteobacteria</taxon>
        <taxon>Vibrionales</taxon>
        <taxon>Vibrionaceae</taxon>
        <taxon>Vibrio</taxon>
    </lineage>
</organism>
<keyword evidence="9" id="KW-1185">Reference proteome</keyword>
<keyword evidence="4 5" id="KW-0411">Iron-sulfur</keyword>
<dbReference type="PANTHER" id="PTHR11178:SF51">
    <property type="entry name" value="FE_S BIOGENESIS PROTEIN NFUA"/>
    <property type="match status" value="1"/>
</dbReference>
<accession>A0A1R4B789</accession>
<dbReference type="NCBIfam" id="TIGR03341">
    <property type="entry name" value="YhgI_GntY"/>
    <property type="match status" value="1"/>
</dbReference>
<comment type="function">
    <text evidence="5">Involved in iron-sulfur cluster biogenesis. Binds a 4Fe-4S cluster, can transfer this cluster to apoproteins, and thereby intervenes in the maturation of Fe/S proteins. Could also act as a scaffold/chaperone for damaged Fe/S proteins.</text>
</comment>
<evidence type="ECO:0000256" key="2">
    <source>
        <dbReference type="ARBA" id="ARBA00022723"/>
    </source>
</evidence>
<dbReference type="InterPro" id="IPR017726">
    <property type="entry name" value="Fe/S_biogenesis_protein_NfuA"/>
</dbReference>
<dbReference type="GO" id="GO:0051539">
    <property type="term" value="F:4 iron, 4 sulfur cluster binding"/>
    <property type="evidence" value="ECO:0007669"/>
    <property type="project" value="UniProtKB-UniRule"/>
</dbReference>
<dbReference type="GO" id="GO:0016226">
    <property type="term" value="P:iron-sulfur cluster assembly"/>
    <property type="evidence" value="ECO:0007669"/>
    <property type="project" value="UniProtKB-UniRule"/>
</dbReference>
<dbReference type="PANTHER" id="PTHR11178">
    <property type="entry name" value="IRON-SULFUR CLUSTER SCAFFOLD PROTEIN NFU-RELATED"/>
    <property type="match status" value="1"/>
</dbReference>
<feature type="domain" description="NIF system FeS cluster assembly NifU C-terminal" evidence="6">
    <location>
        <begin position="162"/>
        <end position="222"/>
    </location>
</feature>
<dbReference type="InterPro" id="IPR000361">
    <property type="entry name" value="ATAP_core_dom"/>
</dbReference>
<dbReference type="NCBIfam" id="NF008392">
    <property type="entry name" value="PRK11190.1"/>
    <property type="match status" value="1"/>
</dbReference>
<dbReference type="HAMAP" id="MF_01637">
    <property type="entry name" value="Fe_S_biogen_NfuA"/>
    <property type="match status" value="1"/>
</dbReference>
<dbReference type="Pfam" id="PF01106">
    <property type="entry name" value="NifU"/>
    <property type="match status" value="1"/>
</dbReference>
<evidence type="ECO:0000259" key="7">
    <source>
        <dbReference type="Pfam" id="PF01521"/>
    </source>
</evidence>
<evidence type="ECO:0000256" key="4">
    <source>
        <dbReference type="ARBA" id="ARBA00023014"/>
    </source>
</evidence>
<comment type="subunit">
    <text evidence="5">Homodimer.</text>
</comment>
<feature type="binding site" evidence="5">
    <location>
        <position position="198"/>
    </location>
    <ligand>
        <name>[4Fe-4S] cluster</name>
        <dbReference type="ChEBI" id="CHEBI:49883"/>
    </ligand>
</feature>
<dbReference type="InterPro" id="IPR001075">
    <property type="entry name" value="NIF_FeS_clus_asmbl_NifU_C"/>
</dbReference>
<evidence type="ECO:0000259" key="6">
    <source>
        <dbReference type="Pfam" id="PF01106"/>
    </source>
</evidence>
<dbReference type="Pfam" id="PF01521">
    <property type="entry name" value="Fe-S_biosyn"/>
    <property type="match status" value="1"/>
</dbReference>
<comment type="cofactor">
    <cofactor evidence="5">
        <name>[4Fe-4S] cluster</name>
        <dbReference type="ChEBI" id="CHEBI:49883"/>
    </cofactor>
    <text evidence="5">Binds 1 [4Fe-4S] cluster per subunit. The cluster is presumably bound at the interface of two monomers.</text>
</comment>
<feature type="domain" description="Core" evidence="7">
    <location>
        <begin position="51"/>
        <end position="148"/>
    </location>
</feature>
<comment type="similarity">
    <text evidence="5">Belongs to the NfuA family.</text>
</comment>
<evidence type="ECO:0000256" key="1">
    <source>
        <dbReference type="ARBA" id="ARBA00022485"/>
    </source>
</evidence>
<keyword evidence="1 5" id="KW-0004">4Fe-4S</keyword>
<evidence type="ECO:0000256" key="5">
    <source>
        <dbReference type="HAMAP-Rule" id="MF_01637"/>
    </source>
</evidence>
<name>A0A1R4B789_9VIBR</name>
<dbReference type="EMBL" id="FUFT01000006">
    <property type="protein sequence ID" value="SJL84780.1"/>
    <property type="molecule type" value="Genomic_DNA"/>
</dbReference>
<keyword evidence="2 5" id="KW-0479">Metal-binding</keyword>
<dbReference type="GO" id="GO:0005506">
    <property type="term" value="F:iron ion binding"/>
    <property type="evidence" value="ECO:0007669"/>
    <property type="project" value="InterPro"/>
</dbReference>
<dbReference type="AlphaFoldDB" id="A0A1R4B789"/>
<dbReference type="Gene3D" id="2.60.300.12">
    <property type="entry name" value="HesB-like domain"/>
    <property type="match status" value="1"/>
</dbReference>
<dbReference type="GO" id="GO:0051604">
    <property type="term" value="P:protein maturation"/>
    <property type="evidence" value="ECO:0007669"/>
    <property type="project" value="UniProtKB-UniRule"/>
</dbReference>
<dbReference type="SUPFAM" id="SSF117916">
    <property type="entry name" value="Fe-S cluster assembly (FSCA) domain-like"/>
    <property type="match status" value="1"/>
</dbReference>
<dbReference type="Proteomes" id="UP000189475">
    <property type="component" value="Unassembled WGS sequence"/>
</dbReference>
<protein>
    <recommendedName>
        <fullName evidence="5">Fe/S biogenesis protein NfuA</fullName>
    </recommendedName>
</protein>
<feature type="binding site" evidence="5">
    <location>
        <position position="201"/>
    </location>
    <ligand>
        <name>[4Fe-4S] cluster</name>
        <dbReference type="ChEBI" id="CHEBI:49883"/>
    </ligand>
</feature>
<evidence type="ECO:0000313" key="9">
    <source>
        <dbReference type="Proteomes" id="UP000189475"/>
    </source>
</evidence>
<evidence type="ECO:0000313" key="8">
    <source>
        <dbReference type="EMBL" id="SJL84780.1"/>
    </source>
</evidence>
<gene>
    <name evidence="5 8" type="primary">nfuA</name>
    <name evidence="8" type="ORF">VPAL9027_02777</name>
</gene>
<dbReference type="InterPro" id="IPR034904">
    <property type="entry name" value="FSCA_dom_sf"/>
</dbReference>
<proteinExistence type="inferred from homology"/>
<evidence type="ECO:0000256" key="3">
    <source>
        <dbReference type="ARBA" id="ARBA00023004"/>
    </source>
</evidence>